<accession>A0A0E9V2N7</accession>
<proteinExistence type="predicted"/>
<protein>
    <submittedName>
        <fullName evidence="1">Uncharacterized protein</fullName>
    </submittedName>
</protein>
<name>A0A0E9V2N7_ANGAN</name>
<dbReference type="EMBL" id="GBXM01036857">
    <property type="protein sequence ID" value="JAH71720.1"/>
    <property type="molecule type" value="Transcribed_RNA"/>
</dbReference>
<reference evidence="1" key="1">
    <citation type="submission" date="2014-11" db="EMBL/GenBank/DDBJ databases">
        <authorList>
            <person name="Amaro Gonzalez C."/>
        </authorList>
    </citation>
    <scope>NUCLEOTIDE SEQUENCE</scope>
</reference>
<sequence length="22" mass="2662">MISTDYVYQFRLVLVSFNTDYS</sequence>
<reference evidence="1" key="2">
    <citation type="journal article" date="2015" name="Fish Shellfish Immunol.">
        <title>Early steps in the European eel (Anguilla anguilla)-Vibrio vulnificus interaction in the gills: Role of the RtxA13 toxin.</title>
        <authorList>
            <person name="Callol A."/>
            <person name="Pajuelo D."/>
            <person name="Ebbesson L."/>
            <person name="Teles M."/>
            <person name="MacKenzie S."/>
            <person name="Amaro C."/>
        </authorList>
    </citation>
    <scope>NUCLEOTIDE SEQUENCE</scope>
</reference>
<evidence type="ECO:0000313" key="1">
    <source>
        <dbReference type="EMBL" id="JAH71720.1"/>
    </source>
</evidence>
<dbReference type="AlphaFoldDB" id="A0A0E9V2N7"/>
<organism evidence="1">
    <name type="scientific">Anguilla anguilla</name>
    <name type="common">European freshwater eel</name>
    <name type="synonym">Muraena anguilla</name>
    <dbReference type="NCBI Taxonomy" id="7936"/>
    <lineage>
        <taxon>Eukaryota</taxon>
        <taxon>Metazoa</taxon>
        <taxon>Chordata</taxon>
        <taxon>Craniata</taxon>
        <taxon>Vertebrata</taxon>
        <taxon>Euteleostomi</taxon>
        <taxon>Actinopterygii</taxon>
        <taxon>Neopterygii</taxon>
        <taxon>Teleostei</taxon>
        <taxon>Anguilliformes</taxon>
        <taxon>Anguillidae</taxon>
        <taxon>Anguilla</taxon>
    </lineage>
</organism>